<evidence type="ECO:0008006" key="6">
    <source>
        <dbReference type="Google" id="ProtNLM"/>
    </source>
</evidence>
<sequence>MGEKKSVKKAGGLFSLFDLKKSRKKLLSNETELAKNTSKHQFADKSSSSEQCEEGTAGFMCSTASADVSSFSLKTDEGKAFRDPGVVARLMGLDSLPVAAEMRAAQYNDSHSSQGSSIIENRSPNSHKNDQFNREICRDDGNLRKAVKMPDVASCPFDRFCMEMLPSNLVESPMVPHDKFSVSMKYPVVIPQNNLVFLRHEASKFLGHPSQANITLKAKTFRSSTTALKYKYSKETLTIPAPARPEKSPARSPNSAAETSLRVQSFTRGLNVSKVGNCDGKTHEEASSTDKQATANVRVNDQPSSNRRKFVRTDPKSHQSLNSQNSRKLKTRAESAPDVTRKHNLKLKKGDSNSILITNPKSHGTNSSSGYKTGNKFRNGVSVGNGPCCSVITSKQQVNDLEKGDRRLPHKKEFLENNTITSEEKSTVDKSQIDSCAKCVLHNFVIDEHSKWRSSNMKNYTDVVSFTFATPIVKPVLGHDIPSVVMEHEGKEMKSSFGLDIEEKVVCFTTTKQLSTDFNSINGDALGILLEEKLKELATRINPPYSSSSKPGSEYTVVPLESVSDSHIFSTSGEPENLNCRSCTNDEGGMFQFECSLDDAQAPGLTTKVQKDIDDTETSSCSSSGSHIEVHKEPDHPSPLSILETSFSPYESYDSPIGLCSTNESVNGIQDHDEECNQELKIVREILSADLMSNCMDFRHETHSGIALDPLLFEELQCKGSWFGCRSKRKLLFDCVGEFLELKISLFFKAGYRSWCQGTMIFGKGLAEQACKEISARRSLEGLVAEELMDWDMSSKQGRWIDFEIEAFELGEEIQRGLLSSLVEELVDGLLIDCSCRTNL</sequence>
<protein>
    <recommendedName>
        <fullName evidence="6">DUF4378 domain-containing protein</fullName>
    </recommendedName>
</protein>
<evidence type="ECO:0000259" key="3">
    <source>
        <dbReference type="Pfam" id="PF14383"/>
    </source>
</evidence>
<feature type="region of interest" description="Disordered" evidence="1">
    <location>
        <begin position="612"/>
        <end position="637"/>
    </location>
</feature>
<organism evidence="4 5">
    <name type="scientific">Vanilla planifolia</name>
    <name type="common">Vanilla</name>
    <dbReference type="NCBI Taxonomy" id="51239"/>
    <lineage>
        <taxon>Eukaryota</taxon>
        <taxon>Viridiplantae</taxon>
        <taxon>Streptophyta</taxon>
        <taxon>Embryophyta</taxon>
        <taxon>Tracheophyta</taxon>
        <taxon>Spermatophyta</taxon>
        <taxon>Magnoliopsida</taxon>
        <taxon>Liliopsida</taxon>
        <taxon>Asparagales</taxon>
        <taxon>Orchidaceae</taxon>
        <taxon>Vanilloideae</taxon>
        <taxon>Vanilleae</taxon>
        <taxon>Vanilla</taxon>
    </lineage>
</organism>
<dbReference type="Proteomes" id="UP000636800">
    <property type="component" value="Unassembled WGS sequence"/>
</dbReference>
<feature type="domain" description="DUF3741" evidence="3">
    <location>
        <begin position="76"/>
        <end position="97"/>
    </location>
</feature>
<feature type="region of interest" description="Disordered" evidence="1">
    <location>
        <begin position="106"/>
        <end position="133"/>
    </location>
</feature>
<dbReference type="InterPro" id="IPR025486">
    <property type="entry name" value="DUF4378"/>
</dbReference>
<accession>A0A835Q5E5</accession>
<feature type="region of interest" description="Disordered" evidence="1">
    <location>
        <begin position="30"/>
        <end position="49"/>
    </location>
</feature>
<feature type="compositionally biased region" description="Basic and acidic residues" evidence="1">
    <location>
        <begin position="331"/>
        <end position="341"/>
    </location>
</feature>
<dbReference type="PANTHER" id="PTHR21726">
    <property type="entry name" value="PHOSPHATIDYLINOSITOL N-ACETYLGLUCOSAMINYLTRANSFERASE SUBUNIT P DOWN SYNDROME CRITICAL REGION PROTEIN 5 -RELATED"/>
    <property type="match status" value="1"/>
</dbReference>
<feature type="compositionally biased region" description="Polar residues" evidence="1">
    <location>
        <begin position="107"/>
        <end position="126"/>
    </location>
</feature>
<keyword evidence="5" id="KW-1185">Reference proteome</keyword>
<feature type="compositionally biased region" description="Polar residues" evidence="1">
    <location>
        <begin position="251"/>
        <end position="270"/>
    </location>
</feature>
<gene>
    <name evidence="4" type="ORF">HPP92_018265</name>
</gene>
<evidence type="ECO:0000256" key="1">
    <source>
        <dbReference type="SAM" id="MobiDB-lite"/>
    </source>
</evidence>
<dbReference type="InterPro" id="IPR032795">
    <property type="entry name" value="DUF3741-assoc"/>
</dbReference>
<dbReference type="EMBL" id="JADCNL010000009">
    <property type="protein sequence ID" value="KAG0466685.1"/>
    <property type="molecule type" value="Genomic_DNA"/>
</dbReference>
<feature type="region of interest" description="Disordered" evidence="1">
    <location>
        <begin position="239"/>
        <end position="373"/>
    </location>
</feature>
<evidence type="ECO:0000259" key="2">
    <source>
        <dbReference type="Pfam" id="PF14309"/>
    </source>
</evidence>
<name>A0A835Q5E5_VANPL</name>
<evidence type="ECO:0000313" key="4">
    <source>
        <dbReference type="EMBL" id="KAG0466685.1"/>
    </source>
</evidence>
<evidence type="ECO:0000313" key="5">
    <source>
        <dbReference type="Proteomes" id="UP000636800"/>
    </source>
</evidence>
<proteinExistence type="predicted"/>
<dbReference type="Pfam" id="PF14309">
    <property type="entry name" value="DUF4378"/>
    <property type="match status" value="1"/>
</dbReference>
<comment type="caution">
    <text evidence="4">The sequence shown here is derived from an EMBL/GenBank/DDBJ whole genome shotgun (WGS) entry which is preliminary data.</text>
</comment>
<reference evidence="4 5" key="1">
    <citation type="journal article" date="2020" name="Nat. Food">
        <title>A phased Vanilla planifolia genome enables genetic improvement of flavour and production.</title>
        <authorList>
            <person name="Hasing T."/>
            <person name="Tang H."/>
            <person name="Brym M."/>
            <person name="Khazi F."/>
            <person name="Huang T."/>
            <person name="Chambers A.H."/>
        </authorList>
    </citation>
    <scope>NUCLEOTIDE SEQUENCE [LARGE SCALE GENOMIC DNA]</scope>
    <source>
        <tissue evidence="4">Leaf</tissue>
    </source>
</reference>
<dbReference type="Pfam" id="PF14383">
    <property type="entry name" value="VARLMGL"/>
    <property type="match status" value="1"/>
</dbReference>
<feature type="compositionally biased region" description="Polar residues" evidence="1">
    <location>
        <begin position="289"/>
        <end position="305"/>
    </location>
</feature>
<feature type="domain" description="DUF4378" evidence="2">
    <location>
        <begin position="683"/>
        <end position="825"/>
    </location>
</feature>
<feature type="compositionally biased region" description="Polar residues" evidence="1">
    <location>
        <begin position="352"/>
        <end position="372"/>
    </location>
</feature>
<dbReference type="PANTHER" id="PTHR21726:SF65">
    <property type="entry name" value="EXPRESSED PROTEIN"/>
    <property type="match status" value="1"/>
</dbReference>
<dbReference type="AlphaFoldDB" id="A0A835Q5E5"/>